<feature type="transmembrane region" description="Helical" evidence="1">
    <location>
        <begin position="93"/>
        <end position="113"/>
    </location>
</feature>
<proteinExistence type="predicted"/>
<dbReference type="GO" id="GO:0008610">
    <property type="term" value="P:lipid biosynthetic process"/>
    <property type="evidence" value="ECO:0007669"/>
    <property type="project" value="UniProtKB-ARBA"/>
</dbReference>
<dbReference type="EMBL" id="CACSIM010000008">
    <property type="protein sequence ID" value="CAA0122240.1"/>
    <property type="molecule type" value="Genomic_DNA"/>
</dbReference>
<dbReference type="GO" id="GO:0016020">
    <property type="term" value="C:membrane"/>
    <property type="evidence" value="ECO:0007669"/>
    <property type="project" value="TreeGrafter"/>
</dbReference>
<name>A0A5S9QK90_9GAMM</name>
<keyword evidence="1" id="KW-0812">Transmembrane</keyword>
<evidence type="ECO:0000259" key="2">
    <source>
        <dbReference type="Pfam" id="PF00487"/>
    </source>
</evidence>
<feature type="transmembrane region" description="Helical" evidence="1">
    <location>
        <begin position="173"/>
        <end position="197"/>
    </location>
</feature>
<evidence type="ECO:0000313" key="7">
    <source>
        <dbReference type="Proteomes" id="UP000439591"/>
    </source>
</evidence>
<feature type="transmembrane region" description="Helical" evidence="1">
    <location>
        <begin position="133"/>
        <end position="152"/>
    </location>
</feature>
<evidence type="ECO:0000313" key="4">
    <source>
        <dbReference type="EMBL" id="CAA0118223.1"/>
    </source>
</evidence>
<dbReference type="OrthoDB" id="9796486at2"/>
<keyword evidence="6" id="KW-1185">Reference proteome</keyword>
<evidence type="ECO:0000313" key="3">
    <source>
        <dbReference type="EMBL" id="CAA0110631.1"/>
    </source>
</evidence>
<dbReference type="PANTHER" id="PTHR19353:SF19">
    <property type="entry name" value="DELTA(5) FATTY ACID DESATURASE C-RELATED"/>
    <property type="match status" value="1"/>
</dbReference>
<feature type="domain" description="Fatty acid desaturase" evidence="2">
    <location>
        <begin position="53"/>
        <end position="284"/>
    </location>
</feature>
<accession>A0A5S9QK90</accession>
<dbReference type="EMBL" id="CACSIM010000006">
    <property type="protein sequence ID" value="CAA0118223.1"/>
    <property type="molecule type" value="Genomic_DNA"/>
</dbReference>
<dbReference type="Proteomes" id="UP000435877">
    <property type="component" value="Unassembled WGS sequence"/>
</dbReference>
<dbReference type="InterPro" id="IPR012171">
    <property type="entry name" value="Fatty_acid_desaturase"/>
</dbReference>
<evidence type="ECO:0000313" key="6">
    <source>
        <dbReference type="Proteomes" id="UP000435877"/>
    </source>
</evidence>
<feature type="transmembrane region" description="Helical" evidence="1">
    <location>
        <begin position="28"/>
        <end position="48"/>
    </location>
</feature>
<dbReference type="EMBL" id="CACSIK010000003">
    <property type="protein sequence ID" value="CAA0110631.1"/>
    <property type="molecule type" value="Genomic_DNA"/>
</dbReference>
<dbReference type="AlphaFoldDB" id="A0A5S9QK90"/>
<dbReference type="RefSeq" id="WP_159269930.1">
    <property type="nucleotide sequence ID" value="NZ_CACSIK010000003.1"/>
</dbReference>
<evidence type="ECO:0000256" key="1">
    <source>
        <dbReference type="SAM" id="Phobius"/>
    </source>
</evidence>
<reference evidence="6 7" key="1">
    <citation type="submission" date="2019-11" db="EMBL/GenBank/DDBJ databases">
        <authorList>
            <person name="Holert J."/>
        </authorList>
    </citation>
    <scope>NUCLEOTIDE SEQUENCE [LARGE SCALE GENOMIC DNA]</scope>
    <source>
        <strain evidence="4">BC3_2A</strain>
        <strain evidence="3">SB11_1A</strain>
    </source>
</reference>
<evidence type="ECO:0000313" key="5">
    <source>
        <dbReference type="EMBL" id="CAA0122240.1"/>
    </source>
</evidence>
<dbReference type="InterPro" id="IPR005804">
    <property type="entry name" value="FA_desaturase_dom"/>
</dbReference>
<dbReference type="Pfam" id="PF00487">
    <property type="entry name" value="FA_desaturase"/>
    <property type="match status" value="1"/>
</dbReference>
<sequence>MSRNIINIDTLNDENKARLKVLTSPPALSKPTAIMCVVLVSVYLTVYVTGFAGILPLWLGMLINAVVGYLAFSVAHDSIHRSISSDSILNDRIGQLGVAIVLPYVNLKLFRWAHILHHRFANGERDPDLFFNGAWWTLPFRWMLIEFAYMRYAIKHGDKISAPALSSSLRRAAVFFTFLGILIYAGYGYEVLMLWFIPTRLQQLMLGFTFFWLPHVPHDVTQAEHYTKATTIRRGYETVLSPLMQYQNYHLIHHLFPMTPFYNNKKVYDLIETELEKYELAVQHGLSIKPVIKPGLVATNIK</sequence>
<protein>
    <recommendedName>
        <fullName evidence="2">Fatty acid desaturase domain-containing protein</fullName>
    </recommendedName>
</protein>
<feature type="transmembrane region" description="Helical" evidence="1">
    <location>
        <begin position="54"/>
        <end position="72"/>
    </location>
</feature>
<dbReference type="PANTHER" id="PTHR19353">
    <property type="entry name" value="FATTY ACID DESATURASE 2"/>
    <property type="match status" value="1"/>
</dbReference>
<dbReference type="GO" id="GO:0016717">
    <property type="term" value="F:oxidoreductase activity, acting on paired donors, with oxidation of a pair of donors resulting in the reduction of molecular oxygen to two molecules of water"/>
    <property type="evidence" value="ECO:0007669"/>
    <property type="project" value="TreeGrafter"/>
</dbReference>
<dbReference type="Proteomes" id="UP000439591">
    <property type="component" value="Unassembled WGS sequence"/>
</dbReference>
<keyword evidence="1" id="KW-1133">Transmembrane helix</keyword>
<gene>
    <name evidence="3" type="ORF">IHBHHGIJ_03219</name>
    <name evidence="4" type="ORF">KFEGEMFD_03432</name>
    <name evidence="5" type="ORF">KFEGEMFD_03964</name>
</gene>
<keyword evidence="1" id="KW-0472">Membrane</keyword>
<organism evidence="4 7">
    <name type="scientific">Zhongshania aliphaticivorans</name>
    <dbReference type="NCBI Taxonomy" id="1470434"/>
    <lineage>
        <taxon>Bacteria</taxon>
        <taxon>Pseudomonadati</taxon>
        <taxon>Pseudomonadota</taxon>
        <taxon>Gammaproteobacteria</taxon>
        <taxon>Cellvibrionales</taxon>
        <taxon>Spongiibacteraceae</taxon>
        <taxon>Zhongshania</taxon>
    </lineage>
</organism>